<dbReference type="SUPFAM" id="SSF81301">
    <property type="entry name" value="Nucleotidyltransferase"/>
    <property type="match status" value="1"/>
</dbReference>
<dbReference type="InterPro" id="IPR043519">
    <property type="entry name" value="NT_sf"/>
</dbReference>
<dbReference type="Pfam" id="PF18765">
    <property type="entry name" value="Polbeta"/>
    <property type="match status" value="1"/>
</dbReference>
<organism evidence="2">
    <name type="scientific">marine sediment metagenome</name>
    <dbReference type="NCBI Taxonomy" id="412755"/>
    <lineage>
        <taxon>unclassified sequences</taxon>
        <taxon>metagenomes</taxon>
        <taxon>ecological metagenomes</taxon>
    </lineage>
</organism>
<dbReference type="PANTHER" id="PTHR33933">
    <property type="entry name" value="NUCLEOTIDYLTRANSFERASE"/>
    <property type="match status" value="1"/>
</dbReference>
<protein>
    <recommendedName>
        <fullName evidence="1">Polymerase beta nucleotidyltransferase domain-containing protein</fullName>
    </recommendedName>
</protein>
<dbReference type="Gene3D" id="3.30.460.10">
    <property type="entry name" value="Beta Polymerase, domain 2"/>
    <property type="match status" value="1"/>
</dbReference>
<comment type="caution">
    <text evidence="2">The sequence shown here is derived from an EMBL/GenBank/DDBJ whole genome shotgun (WGS) entry which is preliminary data.</text>
</comment>
<dbReference type="CDD" id="cd05403">
    <property type="entry name" value="NT_KNTase_like"/>
    <property type="match status" value="1"/>
</dbReference>
<reference evidence="2" key="1">
    <citation type="journal article" date="2015" name="Nature">
        <title>Complex archaea that bridge the gap between prokaryotes and eukaryotes.</title>
        <authorList>
            <person name="Spang A."/>
            <person name="Saw J.H."/>
            <person name="Jorgensen S.L."/>
            <person name="Zaremba-Niedzwiedzka K."/>
            <person name="Martijn J."/>
            <person name="Lind A.E."/>
            <person name="van Eijk R."/>
            <person name="Schleper C."/>
            <person name="Guy L."/>
            <person name="Ettema T.J."/>
        </authorList>
    </citation>
    <scope>NUCLEOTIDE SEQUENCE</scope>
</reference>
<gene>
    <name evidence="2" type="ORF">LCGC14_0851190</name>
</gene>
<feature type="domain" description="Polymerase beta nucleotidyltransferase" evidence="1">
    <location>
        <begin position="17"/>
        <end position="67"/>
    </location>
</feature>
<name>A0A0F9SHA0_9ZZZZ</name>
<dbReference type="PANTHER" id="PTHR33933:SF1">
    <property type="entry name" value="PROTEIN ADENYLYLTRANSFERASE MNTA-RELATED"/>
    <property type="match status" value="1"/>
</dbReference>
<dbReference type="EMBL" id="LAZR01002537">
    <property type="protein sequence ID" value="KKN28753.1"/>
    <property type="molecule type" value="Genomic_DNA"/>
</dbReference>
<proteinExistence type="predicted"/>
<accession>A0A0F9SHA0</accession>
<dbReference type="InterPro" id="IPR052548">
    <property type="entry name" value="Type_VII_TA_antitoxin"/>
</dbReference>
<evidence type="ECO:0000259" key="1">
    <source>
        <dbReference type="Pfam" id="PF18765"/>
    </source>
</evidence>
<sequence length="133" mass="15739">MKKEIQNELNSFIYRIKKTIEMSCIILFGSQARGDYTQVSDIDLIIIADFKEDFFNRILNLTRLNESRYNFEMFCYTETEFSKMFERGNALVLDSINEGIPLLGKSFFKIYKEKLNQLFRKGLKKSSCTWILV</sequence>
<dbReference type="InterPro" id="IPR041633">
    <property type="entry name" value="Polbeta"/>
</dbReference>
<evidence type="ECO:0000313" key="2">
    <source>
        <dbReference type="EMBL" id="KKN28753.1"/>
    </source>
</evidence>
<dbReference type="AlphaFoldDB" id="A0A0F9SHA0"/>